<gene>
    <name evidence="1" type="ORF">MGWOODY_XGa1336</name>
</gene>
<keyword evidence="1" id="KW-0378">Hydrolase</keyword>
<dbReference type="Gene3D" id="3.40.50.1000">
    <property type="entry name" value="HAD superfamily/HAD-like"/>
    <property type="match status" value="2"/>
</dbReference>
<dbReference type="PANTHER" id="PTHR19288">
    <property type="entry name" value="4-NITROPHENYLPHOSPHATASE-RELATED"/>
    <property type="match status" value="1"/>
</dbReference>
<accession>A0A160TV96</accession>
<dbReference type="NCBIfam" id="TIGR01460">
    <property type="entry name" value="HAD-SF-IIA"/>
    <property type="match status" value="1"/>
</dbReference>
<dbReference type="GO" id="GO:0005737">
    <property type="term" value="C:cytoplasm"/>
    <property type="evidence" value="ECO:0007669"/>
    <property type="project" value="TreeGrafter"/>
</dbReference>
<name>A0A160TV96_9ZZZZ</name>
<organism evidence="1">
    <name type="scientific">hydrothermal vent metagenome</name>
    <dbReference type="NCBI Taxonomy" id="652676"/>
    <lineage>
        <taxon>unclassified sequences</taxon>
        <taxon>metagenomes</taxon>
        <taxon>ecological metagenomes</taxon>
    </lineage>
</organism>
<protein>
    <submittedName>
        <fullName evidence="1">HAD-superfamily subfamily IIA hydrolase,hypothetical 2</fullName>
    </submittedName>
</protein>
<dbReference type="PANTHER" id="PTHR19288:SF46">
    <property type="entry name" value="HALOACID DEHALOGENASE-LIKE HYDROLASE DOMAIN-CONTAINING PROTEIN 2"/>
    <property type="match status" value="1"/>
</dbReference>
<reference evidence="1" key="1">
    <citation type="submission" date="2015-10" db="EMBL/GenBank/DDBJ databases">
        <authorList>
            <person name="Gilbert D.G."/>
        </authorList>
    </citation>
    <scope>NUCLEOTIDE SEQUENCE</scope>
</reference>
<dbReference type="Pfam" id="PF13344">
    <property type="entry name" value="Hydrolase_6"/>
    <property type="match status" value="1"/>
</dbReference>
<dbReference type="InterPro" id="IPR036412">
    <property type="entry name" value="HAD-like_sf"/>
</dbReference>
<sequence length="259" mass="28240">MPQPDFFIDIDGVLCDGPNLIKGGPESLSFLRSQSSRFLLVTNTTRMSASDIEYKLTGIGYKISSEEIFPVSQATVEYVNSRYGHARCFLIGDESLDSLFQSHGHTVTRNEEPVDVVIVGQAQWTHFGEIDIARRLVEAGAEPVAMHKDPTWPDGGITRIGLGPIVAALQSTIARTITLIGKPETTFFETALARAGYPRSNTIMIGDSPQTDIAGATSAGLRTLQVRTGNGSGTSPNNCDWILDSIADLPHWYRSNFKH</sequence>
<dbReference type="EMBL" id="CZRL01000089">
    <property type="protein sequence ID" value="CUS52814.1"/>
    <property type="molecule type" value="Genomic_DNA"/>
</dbReference>
<evidence type="ECO:0000313" key="1">
    <source>
        <dbReference type="EMBL" id="CUS52814.1"/>
    </source>
</evidence>
<dbReference type="SUPFAM" id="SSF56784">
    <property type="entry name" value="HAD-like"/>
    <property type="match status" value="1"/>
</dbReference>
<proteinExistence type="predicted"/>
<dbReference type="Pfam" id="PF13242">
    <property type="entry name" value="Hydrolase_like"/>
    <property type="match status" value="1"/>
</dbReference>
<dbReference type="InterPro" id="IPR006357">
    <property type="entry name" value="HAD-SF_hydro_IIA"/>
</dbReference>
<dbReference type="GO" id="GO:0016791">
    <property type="term" value="F:phosphatase activity"/>
    <property type="evidence" value="ECO:0007669"/>
    <property type="project" value="TreeGrafter"/>
</dbReference>
<dbReference type="InterPro" id="IPR023214">
    <property type="entry name" value="HAD_sf"/>
</dbReference>
<dbReference type="AlphaFoldDB" id="A0A160TV96"/>